<feature type="transmembrane region" description="Helical" evidence="8">
    <location>
        <begin position="31"/>
        <end position="49"/>
    </location>
</feature>
<evidence type="ECO:0000256" key="5">
    <source>
        <dbReference type="ARBA" id="ARBA00022692"/>
    </source>
</evidence>
<comment type="function">
    <text evidence="8">Uptake of L-lactate across the membrane. Can also transport D-lactate and glycolate.</text>
</comment>
<dbReference type="PANTHER" id="PTHR30003">
    <property type="entry name" value="L-LACTATE PERMEASE"/>
    <property type="match status" value="1"/>
</dbReference>
<feature type="transmembrane region" description="Helical" evidence="8">
    <location>
        <begin position="158"/>
        <end position="176"/>
    </location>
</feature>
<evidence type="ECO:0000256" key="6">
    <source>
        <dbReference type="ARBA" id="ARBA00022989"/>
    </source>
</evidence>
<keyword evidence="7 8" id="KW-0472">Membrane</keyword>
<dbReference type="GO" id="GO:0015129">
    <property type="term" value="F:lactate transmembrane transporter activity"/>
    <property type="evidence" value="ECO:0007669"/>
    <property type="project" value="UniProtKB-UniRule"/>
</dbReference>
<feature type="transmembrane region" description="Helical" evidence="8">
    <location>
        <begin position="257"/>
        <end position="277"/>
    </location>
</feature>
<protein>
    <recommendedName>
        <fullName evidence="8">L-lactate permease</fullName>
    </recommendedName>
</protein>
<dbReference type="RefSeq" id="WP_071317968.1">
    <property type="nucleotide sequence ID" value="NZ_CP063356.2"/>
</dbReference>
<reference evidence="10 11" key="2">
    <citation type="journal article" date="2017" name="Genome Announc.">
        <title>Draft Genome Sequences of Four Alkaliphilic Bacteria Belonging to the Anaerobacillus Genus.</title>
        <authorList>
            <person name="Bassil N.M."/>
            <person name="Lloyd J.R."/>
        </authorList>
    </citation>
    <scope>NUCLEOTIDE SEQUENCE [LARGE SCALE GENOMIC DNA]</scope>
    <source>
        <strain evidence="10 11">NB2006</strain>
    </source>
</reference>
<keyword evidence="6 8" id="KW-1133">Transmembrane helix</keyword>
<evidence type="ECO:0000313" key="9">
    <source>
        <dbReference type="EMBL" id="OIJ11536.1"/>
    </source>
</evidence>
<evidence type="ECO:0000256" key="4">
    <source>
        <dbReference type="ARBA" id="ARBA00022475"/>
    </source>
</evidence>
<dbReference type="GO" id="GO:0015295">
    <property type="term" value="F:solute:proton symporter activity"/>
    <property type="evidence" value="ECO:0007669"/>
    <property type="project" value="TreeGrafter"/>
</dbReference>
<gene>
    <name evidence="10" type="ORF">AWH56_000965</name>
    <name evidence="9" type="ORF">AWH56_15575</name>
</gene>
<name>A0A1S2LGN3_9BACI</name>
<evidence type="ECO:0000256" key="2">
    <source>
        <dbReference type="ARBA" id="ARBA00010100"/>
    </source>
</evidence>
<feature type="transmembrane region" description="Helical" evidence="8">
    <location>
        <begin position="402"/>
        <end position="424"/>
    </location>
</feature>
<feature type="transmembrane region" description="Helical" evidence="8">
    <location>
        <begin position="444"/>
        <end position="468"/>
    </location>
</feature>
<keyword evidence="11" id="KW-1185">Reference proteome</keyword>
<feature type="transmembrane region" description="Helical" evidence="8">
    <location>
        <begin position="103"/>
        <end position="123"/>
    </location>
</feature>
<dbReference type="NCBIfam" id="TIGR00795">
    <property type="entry name" value="lctP"/>
    <property type="match status" value="1"/>
</dbReference>
<evidence type="ECO:0000256" key="3">
    <source>
        <dbReference type="ARBA" id="ARBA00022448"/>
    </source>
</evidence>
<comment type="caution">
    <text evidence="8">Lacks conserved residue(s) required for the propagation of feature annotation.</text>
</comment>
<evidence type="ECO:0000313" key="10">
    <source>
        <dbReference type="EMBL" id="QOY36303.1"/>
    </source>
</evidence>
<accession>A0A1S2LGN3</accession>
<reference evidence="10" key="4">
    <citation type="submission" date="2020-10" db="EMBL/GenBank/DDBJ databases">
        <authorList>
            <person name="Bassil N.M."/>
            <person name="Lloyd J.R."/>
        </authorList>
    </citation>
    <scope>NUCLEOTIDE SEQUENCE</scope>
    <source>
        <strain evidence="10">NB2006</strain>
    </source>
</reference>
<dbReference type="Pfam" id="PF02652">
    <property type="entry name" value="Lactate_perm"/>
    <property type="match status" value="1"/>
</dbReference>
<evidence type="ECO:0000313" key="11">
    <source>
        <dbReference type="Proteomes" id="UP000180175"/>
    </source>
</evidence>
<dbReference type="EMBL" id="CP063356">
    <property type="protein sequence ID" value="QOY36303.1"/>
    <property type="molecule type" value="Genomic_DNA"/>
</dbReference>
<feature type="transmembrane region" description="Helical" evidence="8">
    <location>
        <begin position="196"/>
        <end position="216"/>
    </location>
</feature>
<evidence type="ECO:0000256" key="8">
    <source>
        <dbReference type="RuleBase" id="RU365092"/>
    </source>
</evidence>
<feature type="transmembrane region" description="Helical" evidence="8">
    <location>
        <begin position="228"/>
        <end position="251"/>
    </location>
</feature>
<feature type="transmembrane region" description="Helical" evidence="8">
    <location>
        <begin position="61"/>
        <end position="82"/>
    </location>
</feature>
<feature type="transmembrane region" description="Helical" evidence="8">
    <location>
        <begin position="316"/>
        <end position="336"/>
    </location>
</feature>
<proteinExistence type="inferred from homology"/>
<keyword evidence="3 8" id="KW-0813">Transport</keyword>
<dbReference type="KEGG" id="aia:AWH56_000965"/>
<reference evidence="10 11" key="3">
    <citation type="journal article" date="2019" name="Int. J. Syst. Evol. Microbiol.">
        <title>Anaerobacillus isosaccharinicus sp. nov., an alkaliphilic bacterium which degrades isosaccharinic acid.</title>
        <authorList>
            <person name="Bassil N.M."/>
            <person name="Lloyd J.R."/>
        </authorList>
    </citation>
    <scope>NUCLEOTIDE SEQUENCE [LARGE SCALE GENOMIC DNA]</scope>
    <source>
        <strain evidence="10 11">NB2006</strain>
    </source>
</reference>
<evidence type="ECO:0000256" key="1">
    <source>
        <dbReference type="ARBA" id="ARBA00004651"/>
    </source>
</evidence>
<dbReference type="AlphaFoldDB" id="A0A1S2LGN3"/>
<feature type="transmembrane region" description="Helical" evidence="8">
    <location>
        <begin position="6"/>
        <end position="24"/>
    </location>
</feature>
<dbReference type="OrthoDB" id="9761056at2"/>
<dbReference type="PANTHER" id="PTHR30003:SF0">
    <property type="entry name" value="GLYCOLATE PERMEASE GLCA-RELATED"/>
    <property type="match status" value="1"/>
</dbReference>
<evidence type="ECO:0000256" key="7">
    <source>
        <dbReference type="ARBA" id="ARBA00023136"/>
    </source>
</evidence>
<keyword evidence="4 8" id="KW-1003">Cell membrane</keyword>
<keyword evidence="5 8" id="KW-0812">Transmembrane</keyword>
<dbReference type="EMBL" id="LQXD01000134">
    <property type="protein sequence ID" value="OIJ11536.1"/>
    <property type="molecule type" value="Genomic_DNA"/>
</dbReference>
<feature type="transmembrane region" description="Helical" evidence="8">
    <location>
        <begin position="129"/>
        <end position="151"/>
    </location>
</feature>
<feature type="transmembrane region" description="Helical" evidence="8">
    <location>
        <begin position="480"/>
        <end position="500"/>
    </location>
</feature>
<comment type="subcellular location">
    <subcellularLocation>
        <location evidence="1 8">Cell membrane</location>
        <topology evidence="1 8">Multi-pass membrane protein</topology>
    </subcellularLocation>
</comment>
<dbReference type="Proteomes" id="UP000180175">
    <property type="component" value="Chromosome"/>
</dbReference>
<comment type="similarity">
    <text evidence="2 8">Belongs to the lactate permease family.</text>
</comment>
<feature type="transmembrane region" description="Helical" evidence="8">
    <location>
        <begin position="537"/>
        <end position="556"/>
    </location>
</feature>
<feature type="transmembrane region" description="Helical" evidence="8">
    <location>
        <begin position="562"/>
        <end position="582"/>
    </location>
</feature>
<feature type="transmembrane region" description="Helical" evidence="8">
    <location>
        <begin position="370"/>
        <end position="390"/>
    </location>
</feature>
<reference evidence="9 11" key="1">
    <citation type="submission" date="2016-10" db="EMBL/GenBank/DDBJ databases">
        <title>Draft genome sequences of four alkaliphilic bacteria belonging to the Anaerobacillus genus.</title>
        <authorList>
            <person name="Bassil N.M."/>
            <person name="Lloyd J.R."/>
        </authorList>
    </citation>
    <scope>NUCLEOTIDE SEQUENCE [LARGE SCALE GENOMIC DNA]</scope>
    <source>
        <strain evidence="9 11">NB2006</strain>
    </source>
</reference>
<dbReference type="GO" id="GO:0005886">
    <property type="term" value="C:plasma membrane"/>
    <property type="evidence" value="ECO:0007669"/>
    <property type="project" value="UniProtKB-SubCell"/>
</dbReference>
<sequence>MGTGLLAIIALVPILSVLLFLVILRWPASRAMPLSFLITAAVALFVWNVPMTQVLAASFRGIVMAIDILLIVFGAILLLNTLKEGGALNTIKQGFTDVSPDRRVQAIIIAWLFGSFIEGASGFGTPAAIAAPLLVAIGFPAMGAVLVALIIQSTPVTFGAIGTPIIVGVNGGLGGIESITDLPATLLQIAGQVSILHMIVGIFLPMIMVGMLTKYYGKNKSFAEGLAIWKFAIFAGLAFTVPYAIIANLLGPEFPSLFGGLIGLAIVVPAAKAGFLLPKHTWAFEKEENWDPEWSGSLKVDTSEFKGPKVSMIKSWFPYILVGMFLVLTRLDFLPIKSFLQGIKIDYVKVFGNEGGLFNVPGIAAATSPFYLPAAIFILVSLICIGLYGMKGSSYGKAVNGAFKTTLSAAPALLFAVPMVQVFINSNVITNEFRAMPFQLAVGAAELFGAQWPIISPIIGALGAFVAGSNTISNMMFAGFQYNTAELIGVGGSATIIVALQAIGGAAGNMICVHNVVAASAAAGVVGREGSMIRKTIIPMTYYVLFAGSIGYVYLYGFGFNLGSIILVAVVAGLVYAIIIGIKKNKEMDEQQKNAA</sequence>
<organism evidence="9 11">
    <name type="scientific">Anaerobacillus isosaccharinicus</name>
    <dbReference type="NCBI Taxonomy" id="1532552"/>
    <lineage>
        <taxon>Bacteria</taxon>
        <taxon>Bacillati</taxon>
        <taxon>Bacillota</taxon>
        <taxon>Bacilli</taxon>
        <taxon>Bacillales</taxon>
        <taxon>Bacillaceae</taxon>
        <taxon>Anaerobacillus</taxon>
    </lineage>
</organism>
<dbReference type="InterPro" id="IPR003804">
    <property type="entry name" value="Lactate_perm"/>
</dbReference>